<evidence type="ECO:0000313" key="1">
    <source>
        <dbReference type="EMBL" id="MBK1878273.1"/>
    </source>
</evidence>
<protein>
    <submittedName>
        <fullName evidence="1">DUF2809 domain-containing protein</fullName>
    </submittedName>
</protein>
<proteinExistence type="predicted"/>
<gene>
    <name evidence="1" type="ORF">JIN87_15440</name>
</gene>
<evidence type="ECO:0000313" key="2">
    <source>
        <dbReference type="Proteomes" id="UP000617628"/>
    </source>
</evidence>
<dbReference type="AlphaFoldDB" id="A0A934VS41"/>
<dbReference type="Pfam" id="PF10990">
    <property type="entry name" value="DUF2809"/>
    <property type="match status" value="1"/>
</dbReference>
<sequence length="133" mass="14429">MPSPNPSPHLHRTKLVFFAVIVVILGLASRRYPIFGNYPGDALWATLVATLYAFARPQATLKTIAIATLATAYGVELSQLYQAPWLNQLRSTLPGKLILGSGFDPIDLLAYLVGTLLALPALHSLRSRPPHAT</sequence>
<name>A0A934VS41_9BACT</name>
<comment type="caution">
    <text evidence="1">The sequence shown here is derived from an EMBL/GenBank/DDBJ whole genome shotgun (WGS) entry which is preliminary data.</text>
</comment>
<dbReference type="RefSeq" id="WP_200356486.1">
    <property type="nucleotide sequence ID" value="NZ_JAENIL010000028.1"/>
</dbReference>
<reference evidence="1" key="1">
    <citation type="submission" date="2021-01" db="EMBL/GenBank/DDBJ databases">
        <title>Modified the classification status of verrucomicrobia.</title>
        <authorList>
            <person name="Feng X."/>
        </authorList>
    </citation>
    <scope>NUCLEOTIDE SEQUENCE</scope>
    <source>
        <strain evidence="1">KCTC 13126</strain>
    </source>
</reference>
<dbReference type="InterPro" id="IPR021257">
    <property type="entry name" value="DUF2809"/>
</dbReference>
<keyword evidence="2" id="KW-1185">Reference proteome</keyword>
<dbReference type="Proteomes" id="UP000617628">
    <property type="component" value="Unassembled WGS sequence"/>
</dbReference>
<dbReference type="EMBL" id="JAENIL010000028">
    <property type="protein sequence ID" value="MBK1878273.1"/>
    <property type="molecule type" value="Genomic_DNA"/>
</dbReference>
<accession>A0A934VS41</accession>
<organism evidence="1 2">
    <name type="scientific">Pelagicoccus mobilis</name>
    <dbReference type="NCBI Taxonomy" id="415221"/>
    <lineage>
        <taxon>Bacteria</taxon>
        <taxon>Pseudomonadati</taxon>
        <taxon>Verrucomicrobiota</taxon>
        <taxon>Opitutia</taxon>
        <taxon>Puniceicoccales</taxon>
        <taxon>Pelagicoccaceae</taxon>
        <taxon>Pelagicoccus</taxon>
    </lineage>
</organism>